<accession>A0A183TB83</accession>
<reference evidence="1 2" key="2">
    <citation type="submission" date="2018-11" db="EMBL/GenBank/DDBJ databases">
        <authorList>
            <consortium name="Pathogen Informatics"/>
        </authorList>
    </citation>
    <scope>NUCLEOTIDE SEQUENCE [LARGE SCALE GENOMIC DNA]</scope>
    <source>
        <strain evidence="1 2">NST_G2</strain>
    </source>
</reference>
<organism evidence="3">
    <name type="scientific">Schistocephalus solidus</name>
    <name type="common">Tapeworm</name>
    <dbReference type="NCBI Taxonomy" id="70667"/>
    <lineage>
        <taxon>Eukaryota</taxon>
        <taxon>Metazoa</taxon>
        <taxon>Spiralia</taxon>
        <taxon>Lophotrochozoa</taxon>
        <taxon>Platyhelminthes</taxon>
        <taxon>Cestoda</taxon>
        <taxon>Eucestoda</taxon>
        <taxon>Diphyllobothriidea</taxon>
        <taxon>Diphyllobothriidae</taxon>
        <taxon>Schistocephalus</taxon>
    </lineage>
</organism>
<protein>
    <submittedName>
        <fullName evidence="3">Secreted protein</fullName>
    </submittedName>
</protein>
<dbReference type="WBParaSite" id="SSLN_0001424601-mRNA-1">
    <property type="protein sequence ID" value="SSLN_0001424601-mRNA-1"/>
    <property type="gene ID" value="SSLN_0001424601"/>
</dbReference>
<proteinExistence type="predicted"/>
<sequence length="57" mass="6402">MAFCGCALFSYLDFVPSVTTRPVFSGVSFYTLHASLGSSSLWPFITFVHRVLCPYFQ</sequence>
<keyword evidence="2" id="KW-1185">Reference proteome</keyword>
<dbReference type="Proteomes" id="UP000275846">
    <property type="component" value="Unassembled WGS sequence"/>
</dbReference>
<name>A0A183TB83_SCHSO</name>
<evidence type="ECO:0000313" key="3">
    <source>
        <dbReference type="WBParaSite" id="SSLN_0001424601-mRNA-1"/>
    </source>
</evidence>
<reference evidence="3" key="1">
    <citation type="submission" date="2016-06" db="UniProtKB">
        <authorList>
            <consortium name="WormBaseParasite"/>
        </authorList>
    </citation>
    <scope>IDENTIFICATION</scope>
</reference>
<evidence type="ECO:0000313" key="1">
    <source>
        <dbReference type="EMBL" id="VDM00117.1"/>
    </source>
</evidence>
<dbReference type="AlphaFoldDB" id="A0A183TB83"/>
<evidence type="ECO:0000313" key="2">
    <source>
        <dbReference type="Proteomes" id="UP000275846"/>
    </source>
</evidence>
<gene>
    <name evidence="1" type="ORF">SSLN_LOCUS13731</name>
</gene>
<dbReference type="EMBL" id="UYSU01038324">
    <property type="protein sequence ID" value="VDM00117.1"/>
    <property type="molecule type" value="Genomic_DNA"/>
</dbReference>